<protein>
    <submittedName>
        <fullName evidence="1">Uncharacterized protein</fullName>
    </submittedName>
</protein>
<organism evidence="1 2">
    <name type="scientific">Araneus ventricosus</name>
    <name type="common">Orbweaver spider</name>
    <name type="synonym">Epeira ventricosa</name>
    <dbReference type="NCBI Taxonomy" id="182803"/>
    <lineage>
        <taxon>Eukaryota</taxon>
        <taxon>Metazoa</taxon>
        <taxon>Ecdysozoa</taxon>
        <taxon>Arthropoda</taxon>
        <taxon>Chelicerata</taxon>
        <taxon>Arachnida</taxon>
        <taxon>Araneae</taxon>
        <taxon>Araneomorphae</taxon>
        <taxon>Entelegynae</taxon>
        <taxon>Araneoidea</taxon>
        <taxon>Araneidae</taxon>
        <taxon>Araneus</taxon>
    </lineage>
</organism>
<evidence type="ECO:0000313" key="1">
    <source>
        <dbReference type="EMBL" id="GBO31357.1"/>
    </source>
</evidence>
<dbReference type="Proteomes" id="UP000499080">
    <property type="component" value="Unassembled WGS sequence"/>
</dbReference>
<dbReference type="EMBL" id="BGPR01054643">
    <property type="protein sequence ID" value="GBO31357.1"/>
    <property type="molecule type" value="Genomic_DNA"/>
</dbReference>
<keyword evidence="2" id="KW-1185">Reference proteome</keyword>
<comment type="caution">
    <text evidence="1">The sequence shown here is derived from an EMBL/GenBank/DDBJ whole genome shotgun (WGS) entry which is preliminary data.</text>
</comment>
<dbReference type="AlphaFoldDB" id="A0A4Y2W5X0"/>
<accession>A0A4Y2W5X0</accession>
<proteinExistence type="predicted"/>
<evidence type="ECO:0000313" key="2">
    <source>
        <dbReference type="Proteomes" id="UP000499080"/>
    </source>
</evidence>
<gene>
    <name evidence="1" type="ORF">AVEN_44270_1</name>
</gene>
<sequence>MGRCIKYANITRVIQKVTRPQRVKKLVSQEYFGAAWPVCIFTNPTLIELRQEIGQYDWLASPRANDVVLCSHIEIITKQAIECGL</sequence>
<reference evidence="1 2" key="1">
    <citation type="journal article" date="2019" name="Sci. Rep.">
        <title>Orb-weaving spider Araneus ventricosus genome elucidates the spidroin gene catalogue.</title>
        <authorList>
            <person name="Kono N."/>
            <person name="Nakamura H."/>
            <person name="Ohtoshi R."/>
            <person name="Moran D.A.P."/>
            <person name="Shinohara A."/>
            <person name="Yoshida Y."/>
            <person name="Fujiwara M."/>
            <person name="Mori M."/>
            <person name="Tomita M."/>
            <person name="Arakawa K."/>
        </authorList>
    </citation>
    <scope>NUCLEOTIDE SEQUENCE [LARGE SCALE GENOMIC DNA]</scope>
</reference>
<name>A0A4Y2W5X0_ARAVE</name>